<dbReference type="RefSeq" id="WP_328734009.1">
    <property type="nucleotide sequence ID" value="NZ_CP108038.1"/>
</dbReference>
<dbReference type="GeneID" id="93759950"/>
<keyword evidence="2" id="KW-1185">Reference proteome</keyword>
<dbReference type="EMBL" id="CP108038">
    <property type="protein sequence ID" value="WUN85145.1"/>
    <property type="molecule type" value="Genomic_DNA"/>
</dbReference>
<protein>
    <submittedName>
        <fullName evidence="1">Uncharacterized protein</fullName>
    </submittedName>
</protein>
<organism evidence="1 2">
    <name type="scientific">Streptomyces bobili</name>
    <dbReference type="NCBI Taxonomy" id="67280"/>
    <lineage>
        <taxon>Bacteria</taxon>
        <taxon>Bacillati</taxon>
        <taxon>Actinomycetota</taxon>
        <taxon>Actinomycetes</taxon>
        <taxon>Kitasatosporales</taxon>
        <taxon>Streptomycetaceae</taxon>
        <taxon>Streptomyces</taxon>
    </lineage>
</organism>
<evidence type="ECO:0000313" key="1">
    <source>
        <dbReference type="EMBL" id="WUN85145.1"/>
    </source>
</evidence>
<evidence type="ECO:0000313" key="2">
    <source>
        <dbReference type="Proteomes" id="UP001432071"/>
    </source>
</evidence>
<reference evidence="1" key="1">
    <citation type="submission" date="2022-10" db="EMBL/GenBank/DDBJ databases">
        <title>The complete genomes of actinobacterial strains from the NBC collection.</title>
        <authorList>
            <person name="Joergensen T.S."/>
            <person name="Alvarez Arevalo M."/>
            <person name="Sterndorff E.B."/>
            <person name="Faurdal D."/>
            <person name="Vuksanovic O."/>
            <person name="Mourched A.-S."/>
            <person name="Charusanti P."/>
            <person name="Shaw S."/>
            <person name="Blin K."/>
            <person name="Weber T."/>
        </authorList>
    </citation>
    <scope>NUCLEOTIDE SEQUENCE</scope>
    <source>
        <strain evidence="1">NBC_00302</strain>
    </source>
</reference>
<gene>
    <name evidence="1" type="ORF">OHT53_03265</name>
</gene>
<proteinExistence type="predicted"/>
<name>A0ABZ1QRI3_9ACTN</name>
<dbReference type="Proteomes" id="UP001432071">
    <property type="component" value="Chromosome"/>
</dbReference>
<sequence length="240" mass="26576">MTADERLTLRVVVPDATRTGESVEVRVLVGGRDILADAFGKGPGEDPRYVLVPGGPLTAGSEPHEVRLAKASCTEGCCGALYVTIQRDGEDVLWNGWRNPDEDEVDLPAFRFPASEYQREIERATADLSWEWPARTVARLLEQDLRQRTDWLTRWECELGAVSAWPWSRGEINVFLFHPGRPSVSHDGPWLQFQMTLAVSHDAPAEQAARLAERLLAADPRQAARLVGGSPAFATQLGYT</sequence>
<accession>A0ABZ1QRI3</accession>